<dbReference type="SUPFAM" id="SSF57850">
    <property type="entry name" value="RING/U-box"/>
    <property type="match status" value="1"/>
</dbReference>
<reference evidence="8 9" key="1">
    <citation type="journal article" date="2019" name="PLoS Genet.">
        <title>Convergent evolution of linked mating-type loci in basidiomycete fungi.</title>
        <authorList>
            <person name="Sun S."/>
            <person name="Coelho M.A."/>
            <person name="Heitman J."/>
            <person name="Nowrousian M."/>
        </authorList>
    </citation>
    <scope>NUCLEOTIDE SEQUENCE [LARGE SCALE GENOMIC DNA]</scope>
    <source>
        <strain evidence="8 9">CBS 4282</strain>
    </source>
</reference>
<dbReference type="InterPro" id="IPR001650">
    <property type="entry name" value="Helicase_C-like"/>
</dbReference>
<dbReference type="PANTHER" id="PTHR45865:SF1">
    <property type="entry name" value="E3 UBIQUITIN-PROTEIN LIGASE SHPRH"/>
    <property type="match status" value="1"/>
</dbReference>
<gene>
    <name evidence="8" type="ORF">VHUM_03582</name>
</gene>
<evidence type="ECO:0000256" key="2">
    <source>
        <dbReference type="ARBA" id="ARBA00022771"/>
    </source>
</evidence>
<dbReference type="InterPro" id="IPR018957">
    <property type="entry name" value="Znf_C3HC4_RING-type"/>
</dbReference>
<dbReference type="InterPro" id="IPR059033">
    <property type="entry name" value="C144_05_dom"/>
</dbReference>
<dbReference type="Pfam" id="PF00271">
    <property type="entry name" value="Helicase_C"/>
    <property type="match status" value="1"/>
</dbReference>
<dbReference type="GO" id="GO:0016787">
    <property type="term" value="F:hydrolase activity"/>
    <property type="evidence" value="ECO:0007669"/>
    <property type="project" value="UniProtKB-KW"/>
</dbReference>
<dbReference type="InterPro" id="IPR013083">
    <property type="entry name" value="Znf_RING/FYVE/PHD"/>
</dbReference>
<dbReference type="SUPFAM" id="SSF52540">
    <property type="entry name" value="P-loop containing nucleoside triphosphate hydrolases"/>
    <property type="match status" value="1"/>
</dbReference>
<evidence type="ECO:0000256" key="1">
    <source>
        <dbReference type="ARBA" id="ARBA00022723"/>
    </source>
</evidence>
<dbReference type="GO" id="GO:0005634">
    <property type="term" value="C:nucleus"/>
    <property type="evidence" value="ECO:0007669"/>
    <property type="project" value="TreeGrafter"/>
</dbReference>
<feature type="domain" description="RING-type" evidence="7">
    <location>
        <begin position="590"/>
        <end position="633"/>
    </location>
</feature>
<dbReference type="GO" id="GO:0000209">
    <property type="term" value="P:protein polyubiquitination"/>
    <property type="evidence" value="ECO:0007669"/>
    <property type="project" value="TreeGrafter"/>
</dbReference>
<dbReference type="Proteomes" id="UP000473826">
    <property type="component" value="Unassembled WGS sequence"/>
</dbReference>
<dbReference type="GO" id="GO:0061630">
    <property type="term" value="F:ubiquitin protein ligase activity"/>
    <property type="evidence" value="ECO:0007669"/>
    <property type="project" value="TreeGrafter"/>
</dbReference>
<name>A0A7D8Z3K5_VANHU</name>
<dbReference type="GO" id="GO:0008270">
    <property type="term" value="F:zinc ion binding"/>
    <property type="evidence" value="ECO:0007669"/>
    <property type="project" value="UniProtKB-KW"/>
</dbReference>
<accession>A0A7D8Z3K5</accession>
<dbReference type="CDD" id="cd18793">
    <property type="entry name" value="SF2_C_SNF"/>
    <property type="match status" value="1"/>
</dbReference>
<dbReference type="PROSITE" id="PS50089">
    <property type="entry name" value="ZF_RING_2"/>
    <property type="match status" value="1"/>
</dbReference>
<evidence type="ECO:0000313" key="8">
    <source>
        <dbReference type="EMBL" id="TXT06109.1"/>
    </source>
</evidence>
<dbReference type="GO" id="GO:0006974">
    <property type="term" value="P:DNA damage response"/>
    <property type="evidence" value="ECO:0007669"/>
    <property type="project" value="TreeGrafter"/>
</dbReference>
<keyword evidence="1" id="KW-0479">Metal-binding</keyword>
<keyword evidence="4" id="KW-0862">Zinc</keyword>
<dbReference type="SMART" id="SM00184">
    <property type="entry name" value="RING"/>
    <property type="match status" value="1"/>
</dbReference>
<dbReference type="Pfam" id="PF26021">
    <property type="entry name" value="Ferritin_C144_05"/>
    <property type="match status" value="1"/>
</dbReference>
<evidence type="ECO:0000256" key="3">
    <source>
        <dbReference type="ARBA" id="ARBA00022801"/>
    </source>
</evidence>
<evidence type="ECO:0000256" key="6">
    <source>
        <dbReference type="SAM" id="MobiDB-lite"/>
    </source>
</evidence>
<protein>
    <recommendedName>
        <fullName evidence="7">RING-type domain-containing protein</fullName>
    </recommendedName>
</protein>
<dbReference type="AlphaFoldDB" id="A0A7D8Z3K5"/>
<evidence type="ECO:0000313" key="9">
    <source>
        <dbReference type="Proteomes" id="UP000473826"/>
    </source>
</evidence>
<keyword evidence="9" id="KW-1185">Reference proteome</keyword>
<evidence type="ECO:0000259" key="7">
    <source>
        <dbReference type="PROSITE" id="PS50089"/>
    </source>
</evidence>
<dbReference type="Pfam" id="PF00097">
    <property type="entry name" value="zf-C3HC4"/>
    <property type="match status" value="1"/>
</dbReference>
<dbReference type="Gene3D" id="3.40.50.300">
    <property type="entry name" value="P-loop containing nucleotide triphosphate hydrolases"/>
    <property type="match status" value="1"/>
</dbReference>
<dbReference type="OrthoDB" id="5330228at2759"/>
<evidence type="ECO:0000256" key="5">
    <source>
        <dbReference type="PROSITE-ProRule" id="PRU00175"/>
    </source>
</evidence>
<dbReference type="InterPro" id="IPR001841">
    <property type="entry name" value="Znf_RING"/>
</dbReference>
<comment type="caution">
    <text evidence="8">The sequence shown here is derived from an EMBL/GenBank/DDBJ whole genome shotgun (WGS) entry which is preliminary data.</text>
</comment>
<dbReference type="CDD" id="cd16449">
    <property type="entry name" value="RING-HC"/>
    <property type="match status" value="1"/>
</dbReference>
<dbReference type="EMBL" id="QKWK01000010">
    <property type="protein sequence ID" value="TXT06109.1"/>
    <property type="molecule type" value="Genomic_DNA"/>
</dbReference>
<keyword evidence="3" id="KW-0378">Hydrolase</keyword>
<keyword evidence="2 5" id="KW-0863">Zinc-finger</keyword>
<sequence length="908" mass="102824">MWHRLTQPANARAFHGLFQPLAVRTTKAEVIDEFHIPQQTRYVVPIDLSNIESHYYFDTLERQRERLGRGEVSVGSSLRHLRQICTHIQVGALNATTANRPIDRADRLHLGRQLMTMEEALSKMRIDHENEYIAQSRQHMRALVRKAQLLILDDRDPGDIERNQWMALALYEKARDEGSKILEPAQAQLAAIIGDREDSVDETELDKAASQQEKERVRSIMAARTVIRETLIIIHQAWFLEGDIHHVQKSEDKEVLAYKTAEAVRKDILARPLKIAGRQAESMIAVIERSPALSSMSELQTIDTRRSGGLASGSTIGEINSLLKILNDNAVLVFNWRNKVVDLLKLPLEADEDKVPDVGQGQDVENPEEEYYAEALKAQGDVEAYLTAYASAIADRKEMLLEERSVLATHDARMVKKRTTRAARDAQDGVDEIPLNDVEDLTLRLMMERQAFRDRRREEDCERPLKALLIELSAIVHGQYRAEEIQIAKTAAEAIRAFVNKQSELVEKLNKELDLFRVAFNKRVVYFAALQEVSDSVAAPFFKDLGRDIAIVDKQITDGEVVLARMAVRGRYLNFLGSQDNINQDAHSECSICFGTSDDEYAILLNCGHAFCVSCFREYRKAAHVGRKCATCQTPIKDKFTRIRLNRPAPDDVDKPEGSGSGEAEMPEAEKEVEPEDDEDAAEREAQKERETRAADLEKLNMMPFDRQRAIFAMDMMGEFGSKINFLIKHLHYYRSTRPNTRHVVFSNWADSLSIVERALSINRIKYVSFDSNTKSNNVVEEFHRDPSISVFLLHAERESAGLTLTSCEVVHLLEPVLQHSFELQAIGRVDRLGQNKETTVYCYATMETVEARILSEGVRNGTSIYLADAQEDERVVAAMENVAHAAQRGGDVTTNVVNADQMLKLIM</sequence>
<feature type="region of interest" description="Disordered" evidence="6">
    <location>
        <begin position="643"/>
        <end position="699"/>
    </location>
</feature>
<feature type="compositionally biased region" description="Basic and acidic residues" evidence="6">
    <location>
        <begin position="683"/>
        <end position="699"/>
    </location>
</feature>
<dbReference type="InterPro" id="IPR027417">
    <property type="entry name" value="P-loop_NTPase"/>
</dbReference>
<dbReference type="Gene3D" id="3.30.40.10">
    <property type="entry name" value="Zinc/RING finger domain, C3HC4 (zinc finger)"/>
    <property type="match status" value="1"/>
</dbReference>
<dbReference type="InterPro" id="IPR049730">
    <property type="entry name" value="SNF2/RAD54-like_C"/>
</dbReference>
<proteinExistence type="predicted"/>
<organism evidence="8 9">
    <name type="scientific">Vanrija humicola</name>
    <name type="common">Yeast</name>
    <name type="synonym">Cryptococcus humicola</name>
    <dbReference type="NCBI Taxonomy" id="5417"/>
    <lineage>
        <taxon>Eukaryota</taxon>
        <taxon>Fungi</taxon>
        <taxon>Dikarya</taxon>
        <taxon>Basidiomycota</taxon>
        <taxon>Agaricomycotina</taxon>
        <taxon>Tremellomycetes</taxon>
        <taxon>Trichosporonales</taxon>
        <taxon>Trichosporonaceae</taxon>
        <taxon>Vanrija</taxon>
    </lineage>
</organism>
<evidence type="ECO:0000256" key="4">
    <source>
        <dbReference type="ARBA" id="ARBA00022833"/>
    </source>
</evidence>
<dbReference type="InterPro" id="IPR052583">
    <property type="entry name" value="ATP-helicase/E3_Ub-Ligase"/>
</dbReference>
<dbReference type="PANTHER" id="PTHR45865">
    <property type="entry name" value="E3 UBIQUITIN-PROTEIN LIGASE SHPRH FAMILY MEMBER"/>
    <property type="match status" value="1"/>
</dbReference>
<feature type="compositionally biased region" description="Acidic residues" evidence="6">
    <location>
        <begin position="665"/>
        <end position="682"/>
    </location>
</feature>